<name>R0IJH4_EXST2</name>
<dbReference type="Proteomes" id="UP000016935">
    <property type="component" value="Unassembled WGS sequence"/>
</dbReference>
<gene>
    <name evidence="1" type="ORF">SETTUDRAFT_163788</name>
</gene>
<evidence type="ECO:0000313" key="2">
    <source>
        <dbReference type="Proteomes" id="UP000016935"/>
    </source>
</evidence>
<dbReference type="RefSeq" id="XP_008027542.1">
    <property type="nucleotide sequence ID" value="XM_008029351.1"/>
</dbReference>
<dbReference type="EMBL" id="KB908703">
    <property type="protein sequence ID" value="EOA85056.1"/>
    <property type="molecule type" value="Genomic_DNA"/>
</dbReference>
<keyword evidence="2" id="KW-1185">Reference proteome</keyword>
<reference evidence="1 2" key="2">
    <citation type="journal article" date="2013" name="PLoS Genet.">
        <title>Comparative genome structure, secondary metabolite, and effector coding capacity across Cochliobolus pathogens.</title>
        <authorList>
            <person name="Condon B.J."/>
            <person name="Leng Y."/>
            <person name="Wu D."/>
            <person name="Bushley K.E."/>
            <person name="Ohm R.A."/>
            <person name="Otillar R."/>
            <person name="Martin J."/>
            <person name="Schackwitz W."/>
            <person name="Grimwood J."/>
            <person name="MohdZainudin N."/>
            <person name="Xue C."/>
            <person name="Wang R."/>
            <person name="Manning V.A."/>
            <person name="Dhillon B."/>
            <person name="Tu Z.J."/>
            <person name="Steffenson B.J."/>
            <person name="Salamov A."/>
            <person name="Sun H."/>
            <person name="Lowry S."/>
            <person name="LaButti K."/>
            <person name="Han J."/>
            <person name="Copeland A."/>
            <person name="Lindquist E."/>
            <person name="Barry K."/>
            <person name="Schmutz J."/>
            <person name="Baker S.E."/>
            <person name="Ciuffetti L.M."/>
            <person name="Grigoriev I.V."/>
            <person name="Zhong S."/>
            <person name="Turgeon B.G."/>
        </authorList>
    </citation>
    <scope>NUCLEOTIDE SEQUENCE [LARGE SCALE GENOMIC DNA]</scope>
    <source>
        <strain evidence="2">28A</strain>
    </source>
</reference>
<protein>
    <submittedName>
        <fullName evidence="1">Uncharacterized protein</fullName>
    </submittedName>
</protein>
<dbReference type="AlphaFoldDB" id="R0IJH4"/>
<evidence type="ECO:0000313" key="1">
    <source>
        <dbReference type="EMBL" id="EOA85056.1"/>
    </source>
</evidence>
<proteinExistence type="predicted"/>
<reference evidence="1 2" key="1">
    <citation type="journal article" date="2012" name="PLoS Pathog.">
        <title>Diverse lifestyles and strategies of plant pathogenesis encoded in the genomes of eighteen Dothideomycetes fungi.</title>
        <authorList>
            <person name="Ohm R.A."/>
            <person name="Feau N."/>
            <person name="Henrissat B."/>
            <person name="Schoch C.L."/>
            <person name="Horwitz B.A."/>
            <person name="Barry K.W."/>
            <person name="Condon B.J."/>
            <person name="Copeland A.C."/>
            <person name="Dhillon B."/>
            <person name="Glaser F."/>
            <person name="Hesse C.N."/>
            <person name="Kosti I."/>
            <person name="LaButti K."/>
            <person name="Lindquist E.A."/>
            <person name="Lucas S."/>
            <person name="Salamov A.A."/>
            <person name="Bradshaw R.E."/>
            <person name="Ciuffetti L."/>
            <person name="Hamelin R.C."/>
            <person name="Kema G.H.J."/>
            <person name="Lawrence C."/>
            <person name="Scott J.A."/>
            <person name="Spatafora J.W."/>
            <person name="Turgeon B.G."/>
            <person name="de Wit P.J.G.M."/>
            <person name="Zhong S."/>
            <person name="Goodwin S.B."/>
            <person name="Grigoriev I.V."/>
        </authorList>
    </citation>
    <scope>NUCLEOTIDE SEQUENCE [LARGE SCALE GENOMIC DNA]</scope>
    <source>
        <strain evidence="2">28A</strain>
    </source>
</reference>
<accession>R0IJH4</accession>
<dbReference type="HOGENOM" id="CLU_2374118_0_0_1"/>
<dbReference type="GeneID" id="19398895"/>
<sequence>MAAPRRRLDHAIARGHHHYHHQYCYCYVYKHSPHGMHPNSPGHAPATVALPIRSRPALHPTRCINLILTRHFHCPRLPCLLTPSSRAVGSQVISC</sequence>
<organism evidence="1 2">
    <name type="scientific">Exserohilum turcicum (strain 28A)</name>
    <name type="common">Northern leaf blight fungus</name>
    <name type="synonym">Setosphaeria turcica</name>
    <dbReference type="NCBI Taxonomy" id="671987"/>
    <lineage>
        <taxon>Eukaryota</taxon>
        <taxon>Fungi</taxon>
        <taxon>Dikarya</taxon>
        <taxon>Ascomycota</taxon>
        <taxon>Pezizomycotina</taxon>
        <taxon>Dothideomycetes</taxon>
        <taxon>Pleosporomycetidae</taxon>
        <taxon>Pleosporales</taxon>
        <taxon>Pleosporineae</taxon>
        <taxon>Pleosporaceae</taxon>
        <taxon>Exserohilum</taxon>
    </lineage>
</organism>